<feature type="compositionally biased region" description="Polar residues" evidence="1">
    <location>
        <begin position="263"/>
        <end position="273"/>
    </location>
</feature>
<evidence type="ECO:0000256" key="1">
    <source>
        <dbReference type="SAM" id="MobiDB-lite"/>
    </source>
</evidence>
<dbReference type="GO" id="GO:0005634">
    <property type="term" value="C:nucleus"/>
    <property type="evidence" value="ECO:0007669"/>
    <property type="project" value="TreeGrafter"/>
</dbReference>
<dbReference type="GO" id="GO:0009966">
    <property type="term" value="P:regulation of signal transduction"/>
    <property type="evidence" value="ECO:0007669"/>
    <property type="project" value="InterPro"/>
</dbReference>
<feature type="region of interest" description="Disordered" evidence="1">
    <location>
        <begin position="177"/>
        <end position="245"/>
    </location>
</feature>
<dbReference type="PROSITE" id="PS50132">
    <property type="entry name" value="RGS"/>
    <property type="match status" value="2"/>
</dbReference>
<dbReference type="SUPFAM" id="SSF48097">
    <property type="entry name" value="Regulator of G-protein signaling, RGS"/>
    <property type="match status" value="3"/>
</dbReference>
<dbReference type="PANTHER" id="PTHR46583">
    <property type="entry name" value="REGULATOR OF G-PROTEIN SIGNALING 22"/>
    <property type="match status" value="1"/>
</dbReference>
<dbReference type="CDD" id="cd07440">
    <property type="entry name" value="RGS"/>
    <property type="match status" value="1"/>
</dbReference>
<feature type="domain" description="RGS" evidence="2">
    <location>
        <begin position="592"/>
        <end position="688"/>
    </location>
</feature>
<feature type="region of interest" description="Disordered" evidence="1">
    <location>
        <begin position="130"/>
        <end position="152"/>
    </location>
</feature>
<gene>
    <name evidence="4" type="primary">LOC106156055</name>
</gene>
<dbReference type="InterPro" id="IPR016137">
    <property type="entry name" value="RGS"/>
</dbReference>
<dbReference type="InterPro" id="IPR044926">
    <property type="entry name" value="RGS_subdomain_2"/>
</dbReference>
<feature type="region of interest" description="Disordered" evidence="1">
    <location>
        <begin position="1252"/>
        <end position="1282"/>
    </location>
</feature>
<dbReference type="Pfam" id="PF00615">
    <property type="entry name" value="RGS"/>
    <property type="match status" value="1"/>
</dbReference>
<organism evidence="3 4">
    <name type="scientific">Lingula anatina</name>
    <name type="common">Brachiopod</name>
    <name type="synonym">Lingula unguis</name>
    <dbReference type="NCBI Taxonomy" id="7574"/>
    <lineage>
        <taxon>Eukaryota</taxon>
        <taxon>Metazoa</taxon>
        <taxon>Spiralia</taxon>
        <taxon>Lophotrochozoa</taxon>
        <taxon>Brachiopoda</taxon>
        <taxon>Linguliformea</taxon>
        <taxon>Lingulata</taxon>
        <taxon>Lingulida</taxon>
        <taxon>Linguloidea</taxon>
        <taxon>Lingulidae</taxon>
        <taxon>Lingula</taxon>
    </lineage>
</organism>
<accession>A0A1S3HKG7</accession>
<feature type="region of interest" description="Disordered" evidence="1">
    <location>
        <begin position="263"/>
        <end position="301"/>
    </location>
</feature>
<feature type="compositionally biased region" description="Basic residues" evidence="1">
    <location>
        <begin position="779"/>
        <end position="789"/>
    </location>
</feature>
<dbReference type="PANTHER" id="PTHR46583:SF2">
    <property type="entry name" value="RGS DOMAIN-CONTAINING PROTEIN"/>
    <property type="match status" value="1"/>
</dbReference>
<evidence type="ECO:0000259" key="2">
    <source>
        <dbReference type="PROSITE" id="PS50132"/>
    </source>
</evidence>
<feature type="compositionally biased region" description="Low complexity" evidence="1">
    <location>
        <begin position="134"/>
        <end position="149"/>
    </location>
</feature>
<keyword evidence="3" id="KW-1185">Reference proteome</keyword>
<dbReference type="OrthoDB" id="10013157at2759"/>
<dbReference type="GeneID" id="106156055"/>
<dbReference type="STRING" id="7574.A0A1S3HKG7"/>
<dbReference type="GO" id="GO:0001965">
    <property type="term" value="F:G-protein alpha-subunit binding"/>
    <property type="evidence" value="ECO:0007669"/>
    <property type="project" value="InterPro"/>
</dbReference>
<proteinExistence type="predicted"/>
<dbReference type="InterPro" id="IPR042651">
    <property type="entry name" value="Rgs22"/>
</dbReference>
<dbReference type="Gene3D" id="1.10.167.10">
    <property type="entry name" value="Regulator of G-protein Signalling 4, domain 2"/>
    <property type="match status" value="3"/>
</dbReference>
<name>A0A1S3HKG7_LINAN</name>
<reference evidence="4" key="1">
    <citation type="submission" date="2025-08" db="UniProtKB">
        <authorList>
            <consortium name="RefSeq"/>
        </authorList>
    </citation>
    <scope>IDENTIFICATION</scope>
    <source>
        <tissue evidence="4">Gonads</tissue>
    </source>
</reference>
<dbReference type="Proteomes" id="UP000085678">
    <property type="component" value="Unplaced"/>
</dbReference>
<feature type="region of interest" description="Disordered" evidence="1">
    <location>
        <begin position="743"/>
        <end position="853"/>
    </location>
</feature>
<feature type="domain" description="RGS" evidence="2">
    <location>
        <begin position="1053"/>
        <end position="1157"/>
    </location>
</feature>
<evidence type="ECO:0000313" key="4">
    <source>
        <dbReference type="RefSeq" id="XP_013386603.1"/>
    </source>
</evidence>
<protein>
    <submittedName>
        <fullName evidence="4">Uncharacterized protein LOC106156055 isoform X1</fullName>
    </submittedName>
</protein>
<dbReference type="InterPro" id="IPR036305">
    <property type="entry name" value="RGS_sf"/>
</dbReference>
<feature type="compositionally biased region" description="Basic and acidic residues" evidence="1">
    <location>
        <begin position="203"/>
        <end position="214"/>
    </location>
</feature>
<dbReference type="RefSeq" id="XP_013386603.1">
    <property type="nucleotide sequence ID" value="XM_013531149.1"/>
</dbReference>
<feature type="compositionally biased region" description="Polar residues" evidence="1">
    <location>
        <begin position="748"/>
        <end position="757"/>
    </location>
</feature>
<feature type="compositionally biased region" description="Basic and acidic residues" evidence="1">
    <location>
        <begin position="275"/>
        <end position="289"/>
    </location>
</feature>
<dbReference type="KEGG" id="lak:106156055"/>
<sequence length="1282" mass="147612">MKAVDLSEENLEDLLAYDDLFLDYFNAFLALPAFPQAFYYDRLTGTFREVEGSYSSVNSSVVLPDHAPYGATDEEREHMLEWAKQERLPLFLRTKLFREFKLCKLLLRSLDDRYSAGRVSSNALRGYSRQTGTSVSSLSNSADNSANEASDYEDNISWTEVRKSALYRYERPGSRALSLPPKLGLGEMSASSTGDQWYLDDMTDNRRRLEDNSKTPKSASGKKSRGPSQSQTPGLGFQGVTDSGMGTSLELEKTLTTRTETLASINENEQAYPSNEKKSKERSLSKQTRDSTTLSKFSKREKNKRAISAPVNYNEFMRIPTYSDFDAIFGEEEPDDVDGEVYVAFNEEVVSEQQTETDVRKLEGKHNMTLQQMKEMVLSTLVGFEDLKAFLQDTSGIHLLNFWLDCEFFKDSMEDYDDMTNMAVRNRLFRDIQDKYKINLTEDAQIQLRKTASSSSLSHTIFIRTQYNVLRRLRAYWVPRYLIHKERMDELSSKLKKYKFMASDLNLAAANKELSSSFLPSISVVNSLPVKPDEILHIAQTRQWDFVIKSGRQWDDRVRSARVRFIPKAPHRTMRDKLLIALSADKAAGGPFQRYLEKQQNPELLANHLFWQDVSEYSAEEDRSADRLLRMTHAWGIYNKYIGGNVIYSINMDPKERDVLHQQLMGAKDFIEASVFNSAQDHAVDVLEQAWVRYLKEDLKTFLEVQARSQESDFDSIHTAEEIEVSLENEQLVVKRFQRPWVRRGENGSRSPGSTGSERGRRLRTALSVAEEIDEARKAEKKKKALERRKKMEKERRKALRAARARQREAKRNKNAPIIEHIPEEKKEGEEEEDQGERLSPGGHSLYGDMGGGGLTPPPVLEDKPVELKDMVGNKQIINMFKKHIQESEPKEKLNMLNLYLDIDSFLAIEGGSKKKKDVQASYIFKNYLEQGHARKFVKISDSAYAKVSKEKERPKTPTIKEIRDSLYPNIDATFKEFWQKNESTGTDLKNLNSMSKAELAMRSDSDLQFTWKSKKGKQKSTGRHQPTKDDKVEFLMNLNQSVLGQMPIRMWFFYKYLVKHGEDENVPHLEKDLFFYIEVQKFKEMSHAYSDEELLRRKVATLNLCYLESNIPPALQIGISNDVHQKTLRAVQRYLGNKEMVSAIFDEAQYHVFKELLPWWAGFIRQYTPPADEKKRPLTKQQKMFKKRLEMFEQMDVPKTQFVLPHIPQGSVQAFSFSLSDGVKWRKNVSYEEQMLIGLGPAIHVTSAEIDNTTPQQSDAATTKGNRLRTDSQQSRVTKVT</sequence>
<dbReference type="InParanoid" id="A0A1S3HKG7"/>
<evidence type="ECO:0000313" key="3">
    <source>
        <dbReference type="Proteomes" id="UP000085678"/>
    </source>
</evidence>
<dbReference type="GO" id="GO:0005737">
    <property type="term" value="C:cytoplasm"/>
    <property type="evidence" value="ECO:0007669"/>
    <property type="project" value="TreeGrafter"/>
</dbReference>